<dbReference type="RefSeq" id="WP_171358311.1">
    <property type="nucleotide sequence ID" value="NZ_VTYN01000014.1"/>
</dbReference>
<feature type="chain" id="PRO_5031564913" evidence="2">
    <location>
        <begin position="21"/>
        <end position="1003"/>
    </location>
</feature>
<protein>
    <submittedName>
        <fullName evidence="4">Polymer-forming cytoskeletal protein</fullName>
    </submittedName>
</protein>
<feature type="region of interest" description="Disordered" evidence="1">
    <location>
        <begin position="894"/>
        <end position="916"/>
    </location>
</feature>
<dbReference type="AlphaFoldDB" id="A0A7Y4E2H9"/>
<keyword evidence="2" id="KW-0732">Signal</keyword>
<dbReference type="Proteomes" id="UP000572072">
    <property type="component" value="Unassembled WGS sequence"/>
</dbReference>
<sequence>MMRFVSIFGAALLFPFAGQATTVDVTNLEQLNEICLGQNFQEIVQPDGSVVFHCPSKIELPHGYKVVSTHNREASLTAHSGIVLRGSNAIGSASNPISLRSYAVELSVNNNTATGIDYQNNHTTIYGNLTSDHPMTLENVLVKGDVTLNGSTLTVTGQYNTVIGNITTLSTSTLTNTNICGDIKSSGHLFEINTSAPLGDHYIVGDISALHSLNIKDISVFGKIRSKGLTGYLEGAFYDTELAIETFQPLVLPNNTEVCGDIKSYGNKPSNIQLYCGIDQSNCDYSALACPITSVDIPVCDMLPPQEDDYELTISPEDDLALMCGDEPPTFTINTKNNAIGESLQVQLSIADSDFFDVIMISGASQDSTNPWLFTSNDSGELVVQIKVKANQIENVDFDKTYSVTAELVTDRTQSKLAEFKFKPFIFEAYSLDPGIPVGEIQVVAGKPETINTRILACTEEGEAVEASNYSAIPTITPSVVSPTNGSLGDLNYQPEFKHGVSNASLITYESGSFNIQLTDTFDCTGFAKCPESGHSEVTGQFLVQSRPWTFAICPNGENAALPSGTSSDGAGFVAASELFSLFTKPIVWQSGGSLSDPINTTAYCDDSIRVTSNFMNYGSPSASIKLSSEQHTPTQNAANQTVLLEGLMGLNKLNHQNTGLGYVFDQLYWNEVGSLTIKVDVANSDINQGYRHVGRFYPKHFKVINQNWEYPSGQSFVYMNQPLTSISYTVVALNANKSDVANYAYFAPKKQQNFTLGELSNYTNRFVPPSPTQVQWSDLASRSIGTFLIKSSASKYDCSNSACWEKDDIGGSYPDGPFNTGSHATLSKIGLTYLSKVDKFEFFDDSHILTTQPDVRFGRLKFRDVGGPQGQQIKVPLDVEYWENGRFNTNFSDSQTGFDSTHSRSDTLWPSGSSSTASLSGDGKLIVGRTLQVFASQTVPAREQVKFYLDLADGANSVPWLRYNWDSSANGEEDPPVVVTFGINRGNDRVIYRGEPNLIGVN</sequence>
<organism evidence="4 5">
    <name type="scientific">Vibrio rotiferianus</name>
    <dbReference type="NCBI Taxonomy" id="190895"/>
    <lineage>
        <taxon>Bacteria</taxon>
        <taxon>Pseudomonadati</taxon>
        <taxon>Pseudomonadota</taxon>
        <taxon>Gammaproteobacteria</taxon>
        <taxon>Vibrionales</taxon>
        <taxon>Vibrionaceae</taxon>
        <taxon>Vibrio</taxon>
    </lineage>
</organism>
<evidence type="ECO:0000259" key="3">
    <source>
        <dbReference type="Pfam" id="PF20419"/>
    </source>
</evidence>
<name>A0A7Y4E2H9_9VIBR</name>
<reference evidence="4 5" key="1">
    <citation type="submission" date="2019-08" db="EMBL/GenBank/DDBJ databases">
        <title>Draft genome sequencing and comparative genomics of hatchery-associated Vibrios.</title>
        <authorList>
            <person name="Kehlet-Delgado H."/>
            <person name="Mueller R.S."/>
        </authorList>
    </citation>
    <scope>NUCLEOTIDE SEQUENCE [LARGE SCALE GENOMIC DNA]</scope>
    <source>
        <strain evidence="4 5">00-78-3</strain>
    </source>
</reference>
<feature type="compositionally biased region" description="Polar residues" evidence="1">
    <location>
        <begin position="894"/>
        <end position="911"/>
    </location>
</feature>
<evidence type="ECO:0000313" key="5">
    <source>
        <dbReference type="Proteomes" id="UP000572072"/>
    </source>
</evidence>
<proteinExistence type="predicted"/>
<accession>A0A7Y4E2H9</accession>
<feature type="domain" description="DUF6701" evidence="3">
    <location>
        <begin position="538"/>
        <end position="996"/>
    </location>
</feature>
<evidence type="ECO:0000256" key="2">
    <source>
        <dbReference type="SAM" id="SignalP"/>
    </source>
</evidence>
<comment type="caution">
    <text evidence="4">The sequence shown here is derived from an EMBL/GenBank/DDBJ whole genome shotgun (WGS) entry which is preliminary data.</text>
</comment>
<dbReference type="Pfam" id="PF20419">
    <property type="entry name" value="DUF6701"/>
    <property type="match status" value="1"/>
</dbReference>
<gene>
    <name evidence="4" type="ORF">F0262_14400</name>
</gene>
<evidence type="ECO:0000256" key="1">
    <source>
        <dbReference type="SAM" id="MobiDB-lite"/>
    </source>
</evidence>
<feature type="signal peptide" evidence="2">
    <location>
        <begin position="1"/>
        <end position="20"/>
    </location>
</feature>
<evidence type="ECO:0000313" key="4">
    <source>
        <dbReference type="EMBL" id="NOH49243.1"/>
    </source>
</evidence>
<dbReference type="InterPro" id="IPR046524">
    <property type="entry name" value="DUF6701"/>
</dbReference>
<dbReference type="EMBL" id="VTYN01000014">
    <property type="protein sequence ID" value="NOH49243.1"/>
    <property type="molecule type" value="Genomic_DNA"/>
</dbReference>